<dbReference type="PANTHER" id="PTHR46278:SF2">
    <property type="entry name" value="ASPARTATE-SEMIALDEHYDE DEHYDROGENASE"/>
    <property type="match status" value="1"/>
</dbReference>
<dbReference type="Gene3D" id="3.40.50.720">
    <property type="entry name" value="NAD(P)-binding Rossmann-like Domain"/>
    <property type="match status" value="1"/>
</dbReference>
<dbReference type="EC" id="1.2.1.11" evidence="6 15"/>
<dbReference type="GO" id="GO:0009088">
    <property type="term" value="P:threonine biosynthetic process"/>
    <property type="evidence" value="ECO:0007669"/>
    <property type="project" value="UniProtKB-UniRule"/>
</dbReference>
<dbReference type="NCBIfam" id="NF011456">
    <property type="entry name" value="PRK14874.1"/>
    <property type="match status" value="1"/>
</dbReference>
<evidence type="ECO:0000256" key="11">
    <source>
        <dbReference type="ARBA" id="ARBA00023002"/>
    </source>
</evidence>
<comment type="subunit">
    <text evidence="5 15">Homodimer.</text>
</comment>
<dbReference type="GO" id="GO:0009089">
    <property type="term" value="P:lysine biosynthetic process via diaminopimelate"/>
    <property type="evidence" value="ECO:0007669"/>
    <property type="project" value="UniProtKB-UniRule"/>
</dbReference>
<keyword evidence="8 15" id="KW-0791">Threonine biosynthesis</keyword>
<evidence type="ECO:0000256" key="4">
    <source>
        <dbReference type="ARBA" id="ARBA00010584"/>
    </source>
</evidence>
<dbReference type="InterPro" id="IPR000319">
    <property type="entry name" value="Asp-semialdehyde_DH_CS"/>
</dbReference>
<comment type="caution">
    <text evidence="18">The sequence shown here is derived from an EMBL/GenBank/DDBJ whole genome shotgun (WGS) entry which is preliminary data.</text>
</comment>
<evidence type="ECO:0000256" key="7">
    <source>
        <dbReference type="ARBA" id="ARBA00022605"/>
    </source>
</evidence>
<evidence type="ECO:0000256" key="9">
    <source>
        <dbReference type="ARBA" id="ARBA00022857"/>
    </source>
</evidence>
<dbReference type="InterPro" id="IPR012280">
    <property type="entry name" value="Semialdhyde_DH_dimer_dom"/>
</dbReference>
<dbReference type="HAMAP" id="MF_02121">
    <property type="entry name" value="ASADH"/>
    <property type="match status" value="1"/>
</dbReference>
<dbReference type="NCBIfam" id="TIGR01296">
    <property type="entry name" value="asd_B"/>
    <property type="match status" value="1"/>
</dbReference>
<keyword evidence="19" id="KW-1185">Reference proteome</keyword>
<sequence length="331" mass="36810">MGYKVGIVGATGLVGTTFLKVLEERDFPIDELYLFASARSAGKQVEFRGKTYTIEELTERSFDREMDYALFSAGGDISKKYSPIASRNNVVVIDNSSAFRMDEDVPLIVPEVNPDAAMKHKNIIANPNCSTIQAVVPLKVLDDRWSIKRVVYSTYQAVSGSGLAGIRDLEDGIRGEEPKNYPHPIAYNCLPHIDVFMENGNTKEEEKMIGETRKILEKPNLPVSATCVRVPVKHGHSISVNVELEKEFEIEEVRRALSETPGIILMDDPSNNIYPMPISVEGKDEVFVGRVRRDESLVSGLNLWIVADNIRKGAATNTVQIAELLIREGKN</sequence>
<dbReference type="InterPro" id="IPR036291">
    <property type="entry name" value="NAD(P)-bd_dom_sf"/>
</dbReference>
<feature type="binding site" evidence="15">
    <location>
        <position position="309"/>
    </location>
    <ligand>
        <name>NADP(+)</name>
        <dbReference type="ChEBI" id="CHEBI:58349"/>
    </ligand>
</feature>
<dbReference type="PROSITE" id="PS01103">
    <property type="entry name" value="ASD"/>
    <property type="match status" value="1"/>
</dbReference>
<feature type="domain" description="Semialdehyde dehydrogenase NAD-binding" evidence="17">
    <location>
        <begin position="4"/>
        <end position="120"/>
    </location>
</feature>
<feature type="binding site" evidence="15">
    <location>
        <position position="229"/>
    </location>
    <ligand>
        <name>substrate</name>
    </ligand>
</feature>
<keyword evidence="10 15" id="KW-0220">Diaminopimelate biosynthesis</keyword>
<dbReference type="AlphaFoldDB" id="A0A9W6LN59"/>
<evidence type="ECO:0000256" key="3">
    <source>
        <dbReference type="ARBA" id="ARBA00005097"/>
    </source>
</evidence>
<dbReference type="GO" id="GO:0051287">
    <property type="term" value="F:NAD binding"/>
    <property type="evidence" value="ECO:0007669"/>
    <property type="project" value="InterPro"/>
</dbReference>
<proteinExistence type="inferred from homology"/>
<comment type="pathway">
    <text evidence="2 15">Amino-acid biosynthesis; L-lysine biosynthesis via DAP pathway; (S)-tetrahydrodipicolinate from L-aspartate: step 2/4.</text>
</comment>
<name>A0A9W6LN59_9FUSO</name>
<evidence type="ECO:0000256" key="13">
    <source>
        <dbReference type="ARBA" id="ARBA00023167"/>
    </source>
</evidence>
<keyword evidence="9 15" id="KW-0521">NADP</keyword>
<keyword evidence="13 15" id="KW-0486">Methionine biosynthesis</keyword>
<comment type="pathway">
    <text evidence="3 15">Amino-acid biosynthesis; L-threonine biosynthesis; L-threonine from L-aspartate: step 2/5.</text>
</comment>
<dbReference type="SUPFAM" id="SSF51735">
    <property type="entry name" value="NAD(P)-binding Rossmann-fold domains"/>
    <property type="match status" value="1"/>
</dbReference>
<feature type="active site" description="Proton acceptor" evidence="15 16">
    <location>
        <position position="236"/>
    </location>
</feature>
<dbReference type="GO" id="GO:0004073">
    <property type="term" value="F:aspartate-semialdehyde dehydrogenase activity"/>
    <property type="evidence" value="ECO:0007669"/>
    <property type="project" value="UniProtKB-UniRule"/>
</dbReference>
<evidence type="ECO:0000256" key="12">
    <source>
        <dbReference type="ARBA" id="ARBA00023154"/>
    </source>
</evidence>
<dbReference type="Proteomes" id="UP001144471">
    <property type="component" value="Unassembled WGS sequence"/>
</dbReference>
<dbReference type="Pfam" id="PF01118">
    <property type="entry name" value="Semialdhyde_dh"/>
    <property type="match status" value="1"/>
</dbReference>
<keyword evidence="7 15" id="KW-0028">Amino-acid biosynthesis</keyword>
<keyword evidence="12 15" id="KW-0457">Lysine biosynthesis</keyword>
<dbReference type="InterPro" id="IPR012080">
    <property type="entry name" value="Asp_semialdehyde_DH"/>
</dbReference>
<feature type="binding site" evidence="15">
    <location>
        <position position="100"/>
    </location>
    <ligand>
        <name>phosphate</name>
        <dbReference type="ChEBI" id="CHEBI:43474"/>
    </ligand>
</feature>
<evidence type="ECO:0000256" key="16">
    <source>
        <dbReference type="PIRSR" id="PIRSR000148-1"/>
    </source>
</evidence>
<evidence type="ECO:0000256" key="2">
    <source>
        <dbReference type="ARBA" id="ARBA00005076"/>
    </source>
</evidence>
<reference evidence="18" key="1">
    <citation type="submission" date="2022-12" db="EMBL/GenBank/DDBJ databases">
        <title>Reference genome sequencing for broad-spectrum identification of bacterial and archaeal isolates by mass spectrometry.</title>
        <authorList>
            <person name="Sekiguchi Y."/>
            <person name="Tourlousse D.M."/>
        </authorList>
    </citation>
    <scope>NUCLEOTIDE SEQUENCE</scope>
    <source>
        <strain evidence="18">10succ1</strain>
    </source>
</reference>
<dbReference type="PANTHER" id="PTHR46278">
    <property type="entry name" value="DEHYDROGENASE, PUTATIVE-RELATED"/>
    <property type="match status" value="1"/>
</dbReference>
<dbReference type="SMART" id="SM00859">
    <property type="entry name" value="Semialdhyde_dh"/>
    <property type="match status" value="1"/>
</dbReference>
<evidence type="ECO:0000256" key="15">
    <source>
        <dbReference type="HAMAP-Rule" id="MF_02121"/>
    </source>
</evidence>
<comment type="caution">
    <text evidence="15">Lacks conserved residue(s) required for the propagation of feature annotation.</text>
</comment>
<dbReference type="RefSeq" id="WP_281835281.1">
    <property type="nucleotide sequence ID" value="NZ_BSDY01000007.1"/>
</dbReference>
<dbReference type="GO" id="GO:0046983">
    <property type="term" value="F:protein dimerization activity"/>
    <property type="evidence" value="ECO:0007669"/>
    <property type="project" value="InterPro"/>
</dbReference>
<feature type="binding site" evidence="15">
    <location>
        <begin position="39"/>
        <end position="40"/>
    </location>
    <ligand>
        <name>NADP(+)</name>
        <dbReference type="ChEBI" id="CHEBI:58349"/>
    </ligand>
</feature>
<dbReference type="InterPro" id="IPR000534">
    <property type="entry name" value="Semialdehyde_DH_NAD-bd"/>
</dbReference>
<evidence type="ECO:0000259" key="17">
    <source>
        <dbReference type="SMART" id="SM00859"/>
    </source>
</evidence>
<feature type="binding site" evidence="15">
    <location>
        <begin position="159"/>
        <end position="160"/>
    </location>
    <ligand>
        <name>NADP(+)</name>
        <dbReference type="ChEBI" id="CHEBI:58349"/>
    </ligand>
</feature>
<feature type="binding site" evidence="15">
    <location>
        <begin position="11"/>
        <end position="14"/>
    </location>
    <ligand>
        <name>NADP(+)</name>
        <dbReference type="ChEBI" id="CHEBI:58349"/>
    </ligand>
</feature>
<dbReference type="GO" id="GO:0050661">
    <property type="term" value="F:NADP binding"/>
    <property type="evidence" value="ECO:0007669"/>
    <property type="project" value="UniProtKB-UniRule"/>
</dbReference>
<gene>
    <name evidence="15 18" type="primary">asd</name>
    <name evidence="18" type="ORF">PM10SUCC1_17670</name>
</gene>
<dbReference type="SUPFAM" id="SSF55347">
    <property type="entry name" value="Glyceraldehyde-3-phosphate dehydrogenase-like, C-terminal domain"/>
    <property type="match status" value="1"/>
</dbReference>
<keyword evidence="11 15" id="KW-0560">Oxidoreductase</keyword>
<accession>A0A9W6LN59</accession>
<dbReference type="PIRSF" id="PIRSF000148">
    <property type="entry name" value="ASA_dh"/>
    <property type="match status" value="1"/>
</dbReference>
<comment type="catalytic activity">
    <reaction evidence="14 15">
        <text>L-aspartate 4-semialdehyde + phosphate + NADP(+) = 4-phospho-L-aspartate + NADPH + H(+)</text>
        <dbReference type="Rhea" id="RHEA:24284"/>
        <dbReference type="ChEBI" id="CHEBI:15378"/>
        <dbReference type="ChEBI" id="CHEBI:43474"/>
        <dbReference type="ChEBI" id="CHEBI:57535"/>
        <dbReference type="ChEBI" id="CHEBI:57783"/>
        <dbReference type="ChEBI" id="CHEBI:58349"/>
        <dbReference type="ChEBI" id="CHEBI:537519"/>
        <dbReference type="EC" id="1.2.1.11"/>
    </reaction>
</comment>
<comment type="similarity">
    <text evidence="4 15">Belongs to the aspartate-semialdehyde dehydrogenase family.</text>
</comment>
<dbReference type="GO" id="GO:0009097">
    <property type="term" value="P:isoleucine biosynthetic process"/>
    <property type="evidence" value="ECO:0007669"/>
    <property type="project" value="UniProtKB-UniRule"/>
</dbReference>
<dbReference type="CDD" id="cd02316">
    <property type="entry name" value="VcASADH2_like_N"/>
    <property type="match status" value="1"/>
</dbReference>
<dbReference type="InterPro" id="IPR005986">
    <property type="entry name" value="Asp_semialdehyde_DH_beta"/>
</dbReference>
<comment type="pathway">
    <text evidence="1 15">Amino-acid biosynthesis; L-methionine biosynthesis via de novo pathway; L-homoserine from L-aspartate: step 2/3.</text>
</comment>
<evidence type="ECO:0000256" key="6">
    <source>
        <dbReference type="ARBA" id="ARBA00013120"/>
    </source>
</evidence>
<dbReference type="Gene3D" id="3.30.360.10">
    <property type="entry name" value="Dihydrodipicolinate Reductase, domain 2"/>
    <property type="match status" value="1"/>
</dbReference>
<evidence type="ECO:0000313" key="19">
    <source>
        <dbReference type="Proteomes" id="UP001144471"/>
    </source>
</evidence>
<comment type="function">
    <text evidence="15">Catalyzes the NADPH-dependent formation of L-aspartate-semialdehyde (L-ASA) by the reductive dephosphorylation of L-aspartyl-4-phosphate.</text>
</comment>
<evidence type="ECO:0000256" key="5">
    <source>
        <dbReference type="ARBA" id="ARBA00011738"/>
    </source>
</evidence>
<organism evidence="18 19">
    <name type="scientific">Propionigenium maris DSM 9537</name>
    <dbReference type="NCBI Taxonomy" id="1123000"/>
    <lineage>
        <taxon>Bacteria</taxon>
        <taxon>Fusobacteriati</taxon>
        <taxon>Fusobacteriota</taxon>
        <taxon>Fusobacteriia</taxon>
        <taxon>Fusobacteriales</taxon>
        <taxon>Fusobacteriaceae</taxon>
        <taxon>Propionigenium</taxon>
    </lineage>
</organism>
<dbReference type="Pfam" id="PF02774">
    <property type="entry name" value="Semialdhyde_dhC"/>
    <property type="match status" value="1"/>
</dbReference>
<feature type="active site" description="Acyl-thioester intermediate" evidence="15 16">
    <location>
        <position position="129"/>
    </location>
</feature>
<evidence type="ECO:0000256" key="8">
    <source>
        <dbReference type="ARBA" id="ARBA00022697"/>
    </source>
</evidence>
<evidence type="ECO:0000256" key="14">
    <source>
        <dbReference type="ARBA" id="ARBA00047891"/>
    </source>
</evidence>
<evidence type="ECO:0000256" key="10">
    <source>
        <dbReference type="ARBA" id="ARBA00022915"/>
    </source>
</evidence>
<feature type="binding site" evidence="15">
    <location>
        <position position="156"/>
    </location>
    <ligand>
        <name>substrate</name>
    </ligand>
</feature>
<dbReference type="GO" id="GO:0071266">
    <property type="term" value="P:'de novo' L-methionine biosynthetic process"/>
    <property type="evidence" value="ECO:0007669"/>
    <property type="project" value="UniProtKB-UniRule"/>
</dbReference>
<evidence type="ECO:0000313" key="18">
    <source>
        <dbReference type="EMBL" id="GLI56253.1"/>
    </source>
</evidence>
<protein>
    <recommendedName>
        <fullName evidence="6 15">Aspartate-semialdehyde dehydrogenase</fullName>
        <shortName evidence="15">ASA dehydrogenase</shortName>
        <shortName evidence="15">ASADH</shortName>
        <ecNumber evidence="6 15">1.2.1.11</ecNumber>
    </recommendedName>
    <alternativeName>
        <fullName evidence="15">Aspartate-beta-semialdehyde dehydrogenase</fullName>
    </alternativeName>
</protein>
<dbReference type="EMBL" id="BSDY01000007">
    <property type="protein sequence ID" value="GLI56253.1"/>
    <property type="molecule type" value="Genomic_DNA"/>
</dbReference>
<evidence type="ECO:0000256" key="1">
    <source>
        <dbReference type="ARBA" id="ARBA00005021"/>
    </source>
</evidence>
<dbReference type="CDD" id="cd18131">
    <property type="entry name" value="ASADH_C_bac_euk_like"/>
    <property type="match status" value="1"/>
</dbReference>
<dbReference type="GO" id="GO:0019877">
    <property type="term" value="P:diaminopimelate biosynthetic process"/>
    <property type="evidence" value="ECO:0007669"/>
    <property type="project" value="UniProtKB-UniRule"/>
</dbReference>